<feature type="transmembrane region" description="Helical" evidence="2">
    <location>
        <begin position="12"/>
        <end position="35"/>
    </location>
</feature>
<name>A0ABR0Y5Z1_HUSHU</name>
<dbReference type="EMBL" id="JAHFZB010000045">
    <property type="protein sequence ID" value="KAK6468062.1"/>
    <property type="molecule type" value="Genomic_DNA"/>
</dbReference>
<keyword evidence="4" id="KW-1185">Reference proteome</keyword>
<organism evidence="3 4">
    <name type="scientific">Huso huso</name>
    <name type="common">Beluga</name>
    <name type="synonym">Acipenser huso</name>
    <dbReference type="NCBI Taxonomy" id="61971"/>
    <lineage>
        <taxon>Eukaryota</taxon>
        <taxon>Metazoa</taxon>
        <taxon>Chordata</taxon>
        <taxon>Craniata</taxon>
        <taxon>Vertebrata</taxon>
        <taxon>Euteleostomi</taxon>
        <taxon>Actinopterygii</taxon>
        <taxon>Chondrostei</taxon>
        <taxon>Acipenseriformes</taxon>
        <taxon>Acipenseridae</taxon>
        <taxon>Huso</taxon>
    </lineage>
</organism>
<comment type="caution">
    <text evidence="3">The sequence shown here is derived from an EMBL/GenBank/DDBJ whole genome shotgun (WGS) entry which is preliminary data.</text>
</comment>
<evidence type="ECO:0000256" key="2">
    <source>
        <dbReference type="SAM" id="Phobius"/>
    </source>
</evidence>
<evidence type="ECO:0000313" key="3">
    <source>
        <dbReference type="EMBL" id="KAK6468062.1"/>
    </source>
</evidence>
<proteinExistence type="predicted"/>
<keyword evidence="2" id="KW-1133">Transmembrane helix</keyword>
<feature type="coiled-coil region" evidence="1">
    <location>
        <begin position="84"/>
        <end position="139"/>
    </location>
</feature>
<accession>A0ABR0Y5Z1</accession>
<feature type="transmembrane region" description="Helical" evidence="2">
    <location>
        <begin position="150"/>
        <end position="168"/>
    </location>
</feature>
<gene>
    <name evidence="3" type="ORF">HHUSO_G33809</name>
</gene>
<keyword evidence="1" id="KW-0175">Coiled coil</keyword>
<keyword evidence="2" id="KW-0472">Membrane</keyword>
<evidence type="ECO:0000313" key="4">
    <source>
        <dbReference type="Proteomes" id="UP001369086"/>
    </source>
</evidence>
<sequence length="185" mass="20601">MVYSLKNSFKKWPFVIVTLLLFVSLGVAIFTLVTASDSIQGEENLKTVNSALILCQEQTNILYTNLTVVENQVLTLKSELASVRAETQGEINSLQKNLTRILQELQSTSQQYTQAMESKQAADSLNREQLSEIKTLKEEVSALSGVNKPVLVHSITALCIMALLMALCEYSITKLFTFVFFSIVL</sequence>
<reference evidence="3 4" key="1">
    <citation type="submission" date="2021-05" db="EMBL/GenBank/DDBJ databases">
        <authorList>
            <person name="Zahm M."/>
            <person name="Klopp C."/>
            <person name="Cabau C."/>
            <person name="Kuhl H."/>
            <person name="Suciu R."/>
            <person name="Ciorpac M."/>
            <person name="Holostenco D."/>
            <person name="Gessner J."/>
            <person name="Wuertz S."/>
            <person name="Hohne C."/>
            <person name="Stock M."/>
            <person name="Gislard M."/>
            <person name="Lluch J."/>
            <person name="Milhes M."/>
            <person name="Lampietro C."/>
            <person name="Lopez Roques C."/>
            <person name="Donnadieu C."/>
            <person name="Du K."/>
            <person name="Schartl M."/>
            <person name="Guiguen Y."/>
        </authorList>
    </citation>
    <scope>NUCLEOTIDE SEQUENCE [LARGE SCALE GENOMIC DNA]</scope>
    <source>
        <strain evidence="3">Hh-F2</strain>
        <tissue evidence="3">Blood</tissue>
    </source>
</reference>
<protein>
    <submittedName>
        <fullName evidence="3">Uncharacterized protein</fullName>
    </submittedName>
</protein>
<evidence type="ECO:0000256" key="1">
    <source>
        <dbReference type="SAM" id="Coils"/>
    </source>
</evidence>
<keyword evidence="2" id="KW-0812">Transmembrane</keyword>
<dbReference type="Proteomes" id="UP001369086">
    <property type="component" value="Unassembled WGS sequence"/>
</dbReference>